<evidence type="ECO:0000259" key="1">
    <source>
        <dbReference type="Pfam" id="PF16486"/>
    </source>
</evidence>
<dbReference type="EnsemblPlants" id="evm.model.04.567">
    <property type="protein sequence ID" value="cds.evm.model.04.567"/>
    <property type="gene ID" value="evm.TU.04.567"/>
</dbReference>
<proteinExistence type="predicted"/>
<accession>A0A803PHZ1</accession>
<reference evidence="2" key="1">
    <citation type="submission" date="2018-11" db="EMBL/GenBank/DDBJ databases">
        <authorList>
            <person name="Grassa J C."/>
        </authorList>
    </citation>
    <scope>NUCLEOTIDE SEQUENCE [LARGE SCALE GENOMIC DNA]</scope>
</reference>
<dbReference type="EMBL" id="UZAU01000364">
    <property type="status" value="NOT_ANNOTATED_CDS"/>
    <property type="molecule type" value="Genomic_DNA"/>
</dbReference>
<dbReference type="InterPro" id="IPR032474">
    <property type="entry name" value="Argonaute_N"/>
</dbReference>
<reference evidence="2" key="2">
    <citation type="submission" date="2021-03" db="UniProtKB">
        <authorList>
            <consortium name="EnsemblPlants"/>
        </authorList>
    </citation>
    <scope>IDENTIFICATION</scope>
</reference>
<protein>
    <recommendedName>
        <fullName evidence="1">Protein argonaute N-terminal domain-containing protein</fullName>
    </recommendedName>
</protein>
<evidence type="ECO:0000313" key="3">
    <source>
        <dbReference type="Proteomes" id="UP000596661"/>
    </source>
</evidence>
<dbReference type="Gramene" id="evm.model.04.567">
    <property type="protein sequence ID" value="cds.evm.model.04.567"/>
    <property type="gene ID" value="evm.TU.04.567"/>
</dbReference>
<dbReference type="AlphaFoldDB" id="A0A803PHZ1"/>
<feature type="domain" description="Protein argonaute N-terminal" evidence="1">
    <location>
        <begin position="24"/>
        <end position="110"/>
    </location>
</feature>
<dbReference type="Proteomes" id="UP000596661">
    <property type="component" value="Chromosome 4"/>
</dbReference>
<dbReference type="Pfam" id="PF16486">
    <property type="entry name" value="ArgoN"/>
    <property type="match status" value="1"/>
</dbReference>
<name>A0A803PHZ1_CANSA</name>
<keyword evidence="3" id="KW-1185">Reference proteome</keyword>
<sequence length="124" mass="14154">MRFPLASLKSVRFSVRPGYGTVGRNCVVKENHFLVKVVEMDLYYYDVTIIHEVTSKKVTRDIINQLRNLYRASHLGNLRVAHDGRMTIYTAEELSYISKDFIIELAENDTGEGESRVAGTVKEV</sequence>
<evidence type="ECO:0000313" key="2">
    <source>
        <dbReference type="EnsemblPlants" id="cds.evm.model.04.567"/>
    </source>
</evidence>
<organism evidence="2 3">
    <name type="scientific">Cannabis sativa</name>
    <name type="common">Hemp</name>
    <name type="synonym">Marijuana</name>
    <dbReference type="NCBI Taxonomy" id="3483"/>
    <lineage>
        <taxon>Eukaryota</taxon>
        <taxon>Viridiplantae</taxon>
        <taxon>Streptophyta</taxon>
        <taxon>Embryophyta</taxon>
        <taxon>Tracheophyta</taxon>
        <taxon>Spermatophyta</taxon>
        <taxon>Magnoliopsida</taxon>
        <taxon>eudicotyledons</taxon>
        <taxon>Gunneridae</taxon>
        <taxon>Pentapetalae</taxon>
        <taxon>rosids</taxon>
        <taxon>fabids</taxon>
        <taxon>Rosales</taxon>
        <taxon>Cannabaceae</taxon>
        <taxon>Cannabis</taxon>
    </lineage>
</organism>